<feature type="transmembrane region" description="Helical" evidence="7">
    <location>
        <begin position="20"/>
        <end position="41"/>
    </location>
</feature>
<sequence length="269" mass="29934">MSLVLISFYYLPKESDLQMTLFISSYLFILGLILGSFYNVVGLRVPVRESIVHPPSRCPSCETRLKPFDLIPVISYLLSRGKCRHCCSRVSPLYPLGELATGLLFVWIYLNFGNSWETLTGLLLVSLSVMITVSDLKYMLIPNRILLVFTPFFLVLRLLYPLESIWLHFWGAIAGGGVLLFIVVITRGGMGSGDVKLFCLLGWVLGLYNIIPAFIIACLIGSVVGGGLMLFKLIKPKQPIPFGPFLLIGSLLSFTFGSTIISFYLSIFN</sequence>
<dbReference type="Proteomes" id="UP000198972">
    <property type="component" value="Unassembled WGS sequence"/>
</dbReference>
<feature type="transmembrane region" description="Helical" evidence="7">
    <location>
        <begin position="197"/>
        <end position="225"/>
    </location>
</feature>
<protein>
    <submittedName>
        <fullName evidence="10">Leader peptidase (Prepilin peptidase) / N-methyltransferase</fullName>
    </submittedName>
</protein>
<keyword evidence="5 7" id="KW-1133">Transmembrane helix</keyword>
<feature type="domain" description="Prepilin type IV endopeptidase peptidase" evidence="8">
    <location>
        <begin position="122"/>
        <end position="225"/>
    </location>
</feature>
<evidence type="ECO:0000313" key="11">
    <source>
        <dbReference type="Proteomes" id="UP000198972"/>
    </source>
</evidence>
<dbReference type="Pfam" id="PF01478">
    <property type="entry name" value="Peptidase_A24"/>
    <property type="match status" value="1"/>
</dbReference>
<feature type="transmembrane region" description="Helical" evidence="7">
    <location>
        <begin position="166"/>
        <end position="185"/>
    </location>
</feature>
<dbReference type="InterPro" id="IPR010627">
    <property type="entry name" value="Prepilin_pept_A24_N"/>
</dbReference>
<dbReference type="GO" id="GO:0005886">
    <property type="term" value="C:plasma membrane"/>
    <property type="evidence" value="ECO:0007669"/>
    <property type="project" value="UniProtKB-SubCell"/>
</dbReference>
<evidence type="ECO:0000256" key="6">
    <source>
        <dbReference type="ARBA" id="ARBA00023136"/>
    </source>
</evidence>
<feature type="transmembrane region" description="Helical" evidence="7">
    <location>
        <begin position="116"/>
        <end position="133"/>
    </location>
</feature>
<organism evidence="10 11">
    <name type="scientific">Fontibacillus panacisegetis</name>
    <dbReference type="NCBI Taxonomy" id="670482"/>
    <lineage>
        <taxon>Bacteria</taxon>
        <taxon>Bacillati</taxon>
        <taxon>Bacillota</taxon>
        <taxon>Bacilli</taxon>
        <taxon>Bacillales</taxon>
        <taxon>Paenibacillaceae</taxon>
        <taxon>Fontibacillus</taxon>
    </lineage>
</organism>
<accession>A0A1G7J9H2</accession>
<name>A0A1G7J9H2_9BACL</name>
<keyword evidence="10" id="KW-0808">Transferase</keyword>
<evidence type="ECO:0000256" key="2">
    <source>
        <dbReference type="ARBA" id="ARBA00005801"/>
    </source>
</evidence>
<dbReference type="PANTHER" id="PTHR30487:SF0">
    <property type="entry name" value="PREPILIN LEADER PEPTIDASE_N-METHYLTRANSFERASE-RELATED"/>
    <property type="match status" value="1"/>
</dbReference>
<dbReference type="PANTHER" id="PTHR30487">
    <property type="entry name" value="TYPE 4 PREPILIN-LIKE PROTEINS LEADER PEPTIDE-PROCESSING ENZYME"/>
    <property type="match status" value="1"/>
</dbReference>
<evidence type="ECO:0000256" key="1">
    <source>
        <dbReference type="ARBA" id="ARBA00004651"/>
    </source>
</evidence>
<dbReference type="Gene3D" id="1.20.120.1220">
    <property type="match status" value="1"/>
</dbReference>
<evidence type="ECO:0000256" key="4">
    <source>
        <dbReference type="ARBA" id="ARBA00022692"/>
    </source>
</evidence>
<evidence type="ECO:0000259" key="9">
    <source>
        <dbReference type="Pfam" id="PF06750"/>
    </source>
</evidence>
<dbReference type="EMBL" id="FNBG01000007">
    <property type="protein sequence ID" value="SDF21561.1"/>
    <property type="molecule type" value="Genomic_DNA"/>
</dbReference>
<dbReference type="Pfam" id="PF06750">
    <property type="entry name" value="A24_N_bact"/>
    <property type="match status" value="1"/>
</dbReference>
<gene>
    <name evidence="10" type="ORF">SAMN04488542_10771</name>
</gene>
<dbReference type="InterPro" id="IPR050882">
    <property type="entry name" value="Prepilin_peptidase/N-MTase"/>
</dbReference>
<keyword evidence="3" id="KW-1003">Cell membrane</keyword>
<keyword evidence="4 7" id="KW-0812">Transmembrane</keyword>
<evidence type="ECO:0000259" key="8">
    <source>
        <dbReference type="Pfam" id="PF01478"/>
    </source>
</evidence>
<comment type="similarity">
    <text evidence="2">Belongs to the peptidase A24 family.</text>
</comment>
<evidence type="ECO:0000256" key="7">
    <source>
        <dbReference type="SAM" id="Phobius"/>
    </source>
</evidence>
<feature type="transmembrane region" description="Helical" evidence="7">
    <location>
        <begin position="145"/>
        <end position="160"/>
    </location>
</feature>
<keyword evidence="11" id="KW-1185">Reference proteome</keyword>
<dbReference type="GO" id="GO:0004190">
    <property type="term" value="F:aspartic-type endopeptidase activity"/>
    <property type="evidence" value="ECO:0007669"/>
    <property type="project" value="InterPro"/>
</dbReference>
<evidence type="ECO:0000313" key="10">
    <source>
        <dbReference type="EMBL" id="SDF21561.1"/>
    </source>
</evidence>
<dbReference type="GO" id="GO:0008168">
    <property type="term" value="F:methyltransferase activity"/>
    <property type="evidence" value="ECO:0007669"/>
    <property type="project" value="UniProtKB-KW"/>
</dbReference>
<feature type="transmembrane region" description="Helical" evidence="7">
    <location>
        <begin position="92"/>
        <end position="110"/>
    </location>
</feature>
<keyword evidence="6 7" id="KW-0472">Membrane</keyword>
<evidence type="ECO:0000256" key="5">
    <source>
        <dbReference type="ARBA" id="ARBA00022989"/>
    </source>
</evidence>
<feature type="domain" description="Prepilin peptidase A24 N-terminal" evidence="9">
    <location>
        <begin position="29"/>
        <end position="112"/>
    </location>
</feature>
<comment type="subcellular location">
    <subcellularLocation>
        <location evidence="1">Cell membrane</location>
        <topology evidence="1">Multi-pass membrane protein</topology>
    </subcellularLocation>
</comment>
<dbReference type="AlphaFoldDB" id="A0A1G7J9H2"/>
<dbReference type="GO" id="GO:0006465">
    <property type="term" value="P:signal peptide processing"/>
    <property type="evidence" value="ECO:0007669"/>
    <property type="project" value="TreeGrafter"/>
</dbReference>
<reference evidence="10 11" key="1">
    <citation type="submission" date="2016-10" db="EMBL/GenBank/DDBJ databases">
        <authorList>
            <person name="de Groot N.N."/>
        </authorList>
    </citation>
    <scope>NUCLEOTIDE SEQUENCE [LARGE SCALE GENOMIC DNA]</scope>
    <source>
        <strain evidence="10 11">DSM 28129</strain>
    </source>
</reference>
<proteinExistence type="inferred from homology"/>
<dbReference type="STRING" id="670482.SAMN04488542_10771"/>
<feature type="transmembrane region" description="Helical" evidence="7">
    <location>
        <begin position="245"/>
        <end position="267"/>
    </location>
</feature>
<evidence type="ECO:0000256" key="3">
    <source>
        <dbReference type="ARBA" id="ARBA00022475"/>
    </source>
</evidence>
<dbReference type="InterPro" id="IPR000045">
    <property type="entry name" value="Prepilin_IV_endopep_pep"/>
</dbReference>
<dbReference type="GO" id="GO:0032259">
    <property type="term" value="P:methylation"/>
    <property type="evidence" value="ECO:0007669"/>
    <property type="project" value="UniProtKB-KW"/>
</dbReference>
<keyword evidence="10" id="KW-0489">Methyltransferase</keyword>